<dbReference type="EnsemblProtists" id="EOD30891">
    <property type="protein sequence ID" value="EOD30891"/>
    <property type="gene ID" value="EMIHUDRAFT_232308"/>
</dbReference>
<dbReference type="KEGG" id="ehx:EMIHUDRAFT_232308"/>
<evidence type="ECO:0000256" key="1">
    <source>
        <dbReference type="SAM" id="Phobius"/>
    </source>
</evidence>
<proteinExistence type="predicted"/>
<protein>
    <submittedName>
        <fullName evidence="2">Uncharacterized protein</fullName>
    </submittedName>
</protein>
<name>A0A0D3K556_EMIH1</name>
<evidence type="ECO:0000313" key="2">
    <source>
        <dbReference type="EnsemblProtists" id="EOD30891"/>
    </source>
</evidence>
<reference evidence="2" key="2">
    <citation type="submission" date="2024-10" db="UniProtKB">
        <authorList>
            <consortium name="EnsemblProtists"/>
        </authorList>
    </citation>
    <scope>IDENTIFICATION</scope>
</reference>
<dbReference type="HOGENOM" id="CLU_2175850_0_0_1"/>
<keyword evidence="1" id="KW-1133">Transmembrane helix</keyword>
<reference evidence="3" key="1">
    <citation type="journal article" date="2013" name="Nature">
        <title>Pan genome of the phytoplankton Emiliania underpins its global distribution.</title>
        <authorList>
            <person name="Read B.A."/>
            <person name="Kegel J."/>
            <person name="Klute M.J."/>
            <person name="Kuo A."/>
            <person name="Lefebvre S.C."/>
            <person name="Maumus F."/>
            <person name="Mayer C."/>
            <person name="Miller J."/>
            <person name="Monier A."/>
            <person name="Salamov A."/>
            <person name="Young J."/>
            <person name="Aguilar M."/>
            <person name="Claverie J.M."/>
            <person name="Frickenhaus S."/>
            <person name="Gonzalez K."/>
            <person name="Herman E.K."/>
            <person name="Lin Y.C."/>
            <person name="Napier J."/>
            <person name="Ogata H."/>
            <person name="Sarno A.F."/>
            <person name="Shmutz J."/>
            <person name="Schroeder D."/>
            <person name="de Vargas C."/>
            <person name="Verret F."/>
            <person name="von Dassow P."/>
            <person name="Valentin K."/>
            <person name="Van de Peer Y."/>
            <person name="Wheeler G."/>
            <person name="Dacks J.B."/>
            <person name="Delwiche C.F."/>
            <person name="Dyhrman S.T."/>
            <person name="Glockner G."/>
            <person name="John U."/>
            <person name="Richards T."/>
            <person name="Worden A.Z."/>
            <person name="Zhang X."/>
            <person name="Grigoriev I.V."/>
            <person name="Allen A.E."/>
            <person name="Bidle K."/>
            <person name="Borodovsky M."/>
            <person name="Bowler C."/>
            <person name="Brownlee C."/>
            <person name="Cock J.M."/>
            <person name="Elias M."/>
            <person name="Gladyshev V.N."/>
            <person name="Groth M."/>
            <person name="Guda C."/>
            <person name="Hadaegh A."/>
            <person name="Iglesias-Rodriguez M.D."/>
            <person name="Jenkins J."/>
            <person name="Jones B.M."/>
            <person name="Lawson T."/>
            <person name="Leese F."/>
            <person name="Lindquist E."/>
            <person name="Lobanov A."/>
            <person name="Lomsadze A."/>
            <person name="Malik S.B."/>
            <person name="Marsh M.E."/>
            <person name="Mackinder L."/>
            <person name="Mock T."/>
            <person name="Mueller-Roeber B."/>
            <person name="Pagarete A."/>
            <person name="Parker M."/>
            <person name="Probert I."/>
            <person name="Quesneville H."/>
            <person name="Raines C."/>
            <person name="Rensing S.A."/>
            <person name="Riano-Pachon D.M."/>
            <person name="Richier S."/>
            <person name="Rokitta S."/>
            <person name="Shiraiwa Y."/>
            <person name="Soanes D.M."/>
            <person name="van der Giezen M."/>
            <person name="Wahlund T.M."/>
            <person name="Williams B."/>
            <person name="Wilson W."/>
            <person name="Wolfe G."/>
            <person name="Wurch L.L."/>
        </authorList>
    </citation>
    <scope>NUCLEOTIDE SEQUENCE</scope>
</reference>
<evidence type="ECO:0000313" key="3">
    <source>
        <dbReference type="Proteomes" id="UP000013827"/>
    </source>
</evidence>
<keyword evidence="1" id="KW-0472">Membrane</keyword>
<accession>A0A0D3K556</accession>
<feature type="transmembrane region" description="Helical" evidence="1">
    <location>
        <begin position="91"/>
        <end position="109"/>
    </location>
</feature>
<dbReference type="PaxDb" id="2903-EOD30891"/>
<dbReference type="RefSeq" id="XP_005783320.1">
    <property type="nucleotide sequence ID" value="XM_005783263.1"/>
</dbReference>
<dbReference type="GeneID" id="17276164"/>
<keyword evidence="3" id="KW-1185">Reference proteome</keyword>
<dbReference type="AlphaFoldDB" id="A0A0D3K556"/>
<organism evidence="2 3">
    <name type="scientific">Emiliania huxleyi (strain CCMP1516)</name>
    <dbReference type="NCBI Taxonomy" id="280463"/>
    <lineage>
        <taxon>Eukaryota</taxon>
        <taxon>Haptista</taxon>
        <taxon>Haptophyta</taxon>
        <taxon>Prymnesiophyceae</taxon>
        <taxon>Isochrysidales</taxon>
        <taxon>Noelaerhabdaceae</taxon>
        <taxon>Emiliania</taxon>
    </lineage>
</organism>
<dbReference type="Proteomes" id="UP000013827">
    <property type="component" value="Unassembled WGS sequence"/>
</dbReference>
<sequence length="110" mass="11968">MCQSAHEWVCEQYRKMCRLFAEIFLNLFVEASSRKKKTLFAERLFKACENLVALKGSLEHVVSSADARQHGPPSVASASVLVGADMFGKTFLAGISIAAATLVTTIFVGL</sequence>
<keyword evidence="1" id="KW-0812">Transmembrane</keyword>